<protein>
    <submittedName>
        <fullName evidence="1">Uncharacterized protein</fullName>
    </submittedName>
</protein>
<organism evidence="1 2">
    <name type="scientific">Glossina pallidipes</name>
    <name type="common">Tsetse fly</name>
    <dbReference type="NCBI Taxonomy" id="7398"/>
    <lineage>
        <taxon>Eukaryota</taxon>
        <taxon>Metazoa</taxon>
        <taxon>Ecdysozoa</taxon>
        <taxon>Arthropoda</taxon>
        <taxon>Hexapoda</taxon>
        <taxon>Insecta</taxon>
        <taxon>Pterygota</taxon>
        <taxon>Neoptera</taxon>
        <taxon>Endopterygota</taxon>
        <taxon>Diptera</taxon>
        <taxon>Brachycera</taxon>
        <taxon>Muscomorpha</taxon>
        <taxon>Hippoboscoidea</taxon>
        <taxon>Glossinidae</taxon>
        <taxon>Glossina</taxon>
    </lineage>
</organism>
<dbReference type="Proteomes" id="UP000092445">
    <property type="component" value="Unassembled WGS sequence"/>
</dbReference>
<dbReference type="EnsemblMetazoa" id="GPAI011375-RA">
    <property type="protein sequence ID" value="GPAI011375-PA"/>
    <property type="gene ID" value="GPAI011375"/>
</dbReference>
<evidence type="ECO:0000313" key="2">
    <source>
        <dbReference type="Proteomes" id="UP000092445"/>
    </source>
</evidence>
<keyword evidence="2" id="KW-1185">Reference proteome</keyword>
<evidence type="ECO:0000313" key="1">
    <source>
        <dbReference type="EnsemblMetazoa" id="GPAI011375-PA"/>
    </source>
</evidence>
<reference evidence="2" key="1">
    <citation type="submission" date="2014-03" db="EMBL/GenBank/DDBJ databases">
        <authorList>
            <person name="Aksoy S."/>
            <person name="Warren W."/>
            <person name="Wilson R.K."/>
        </authorList>
    </citation>
    <scope>NUCLEOTIDE SEQUENCE [LARGE SCALE GENOMIC DNA]</scope>
    <source>
        <strain evidence="2">IAEA</strain>
    </source>
</reference>
<accession>A0A1A9ZDH6</accession>
<reference evidence="1" key="2">
    <citation type="submission" date="2020-05" db="UniProtKB">
        <authorList>
            <consortium name="EnsemblMetazoa"/>
        </authorList>
    </citation>
    <scope>IDENTIFICATION</scope>
    <source>
        <strain evidence="1">IAEA</strain>
    </source>
</reference>
<dbReference type="VEuPathDB" id="VectorBase:GPAI011375"/>
<proteinExistence type="predicted"/>
<name>A0A1A9ZDH6_GLOPL</name>
<sequence>MSEDFTKLLYVNFEGGDLIAYANHFGGLRLISEAIFIMSRISSISTLLKPILSSGSRDGINIRIGSTNSRRASNNGASTGELFSCIVLYQSMLFSKFKVYVRKISLLSANSKATCGLGRSRNSLMMPLYSSTVTTRVHFSGFNLSVLLTKEPINSRRGSGPLAAAAAASALNTQYFGSNRKKFLQFLRNLMKM</sequence>
<dbReference type="AlphaFoldDB" id="A0A1A9ZDH6"/>